<evidence type="ECO:0000313" key="3">
    <source>
        <dbReference type="Proteomes" id="UP001465976"/>
    </source>
</evidence>
<dbReference type="Proteomes" id="UP001465976">
    <property type="component" value="Unassembled WGS sequence"/>
</dbReference>
<name>A0ABR3EL61_9AGAR</name>
<dbReference type="Gene3D" id="3.40.50.1820">
    <property type="entry name" value="alpha/beta hydrolase"/>
    <property type="match status" value="1"/>
</dbReference>
<dbReference type="EMBL" id="JBAHYK010003381">
    <property type="protein sequence ID" value="KAL0563570.1"/>
    <property type="molecule type" value="Genomic_DNA"/>
</dbReference>
<feature type="non-terminal residue" evidence="2">
    <location>
        <position position="195"/>
    </location>
</feature>
<gene>
    <name evidence="2" type="ORF">V5O48_018498</name>
</gene>
<dbReference type="PANTHER" id="PTHR43798:SF33">
    <property type="entry name" value="HYDROLASE, PUTATIVE (AFU_ORTHOLOGUE AFUA_2G14860)-RELATED"/>
    <property type="match status" value="1"/>
</dbReference>
<dbReference type="InterPro" id="IPR000073">
    <property type="entry name" value="AB_hydrolase_1"/>
</dbReference>
<protein>
    <recommendedName>
        <fullName evidence="1">AB hydrolase-1 domain-containing protein</fullName>
    </recommendedName>
</protein>
<reference evidence="2 3" key="1">
    <citation type="submission" date="2024-02" db="EMBL/GenBank/DDBJ databases">
        <title>A draft genome for the cacao thread blight pathogen Marasmius crinis-equi.</title>
        <authorList>
            <person name="Cohen S.P."/>
            <person name="Baruah I.K."/>
            <person name="Amoako-Attah I."/>
            <person name="Bukari Y."/>
            <person name="Meinhardt L.W."/>
            <person name="Bailey B.A."/>
        </authorList>
    </citation>
    <scope>NUCLEOTIDE SEQUENCE [LARGE SCALE GENOMIC DNA]</scope>
    <source>
        <strain evidence="2 3">GH-76</strain>
    </source>
</reference>
<dbReference type="InterPro" id="IPR050266">
    <property type="entry name" value="AB_hydrolase_sf"/>
</dbReference>
<proteinExistence type="predicted"/>
<sequence>MEDSTYKQLTVSRGFRYNYYASRPSVEPGSSLPTLVFLHGFGIASKDWRHQIPFFRAKGYRILAPDLLGYGGSAMPTTPHDVKHSLVAQDILDILDNDGVQKAVFIGQGGGCPIISRLAQLHPERVEACVFLAISYAPPNPDFDYGKALEIQEKQFGYVLTGYWEFVAGDSSVAVIKDNLEGFFNLIYPDDPSIW</sequence>
<keyword evidence="3" id="KW-1185">Reference proteome</keyword>
<dbReference type="InterPro" id="IPR000639">
    <property type="entry name" value="Epox_hydrolase-like"/>
</dbReference>
<feature type="domain" description="AB hydrolase-1" evidence="1">
    <location>
        <begin position="33"/>
        <end position="164"/>
    </location>
</feature>
<accession>A0ABR3EL61</accession>
<evidence type="ECO:0000313" key="2">
    <source>
        <dbReference type="EMBL" id="KAL0563570.1"/>
    </source>
</evidence>
<dbReference type="Pfam" id="PF00561">
    <property type="entry name" value="Abhydrolase_1"/>
    <property type="match status" value="1"/>
</dbReference>
<dbReference type="InterPro" id="IPR029058">
    <property type="entry name" value="AB_hydrolase_fold"/>
</dbReference>
<dbReference type="PANTHER" id="PTHR43798">
    <property type="entry name" value="MONOACYLGLYCEROL LIPASE"/>
    <property type="match status" value="1"/>
</dbReference>
<comment type="caution">
    <text evidence="2">The sequence shown here is derived from an EMBL/GenBank/DDBJ whole genome shotgun (WGS) entry which is preliminary data.</text>
</comment>
<evidence type="ECO:0000259" key="1">
    <source>
        <dbReference type="Pfam" id="PF00561"/>
    </source>
</evidence>
<organism evidence="2 3">
    <name type="scientific">Marasmius crinis-equi</name>
    <dbReference type="NCBI Taxonomy" id="585013"/>
    <lineage>
        <taxon>Eukaryota</taxon>
        <taxon>Fungi</taxon>
        <taxon>Dikarya</taxon>
        <taxon>Basidiomycota</taxon>
        <taxon>Agaricomycotina</taxon>
        <taxon>Agaricomycetes</taxon>
        <taxon>Agaricomycetidae</taxon>
        <taxon>Agaricales</taxon>
        <taxon>Marasmiineae</taxon>
        <taxon>Marasmiaceae</taxon>
        <taxon>Marasmius</taxon>
    </lineage>
</organism>
<dbReference type="PRINTS" id="PR00412">
    <property type="entry name" value="EPOXHYDRLASE"/>
</dbReference>
<dbReference type="PRINTS" id="PR00111">
    <property type="entry name" value="ABHYDROLASE"/>
</dbReference>
<dbReference type="SUPFAM" id="SSF53474">
    <property type="entry name" value="alpha/beta-Hydrolases"/>
    <property type="match status" value="1"/>
</dbReference>